<evidence type="ECO:0000313" key="2">
    <source>
        <dbReference type="EMBL" id="HER43587.1"/>
    </source>
</evidence>
<dbReference type="AlphaFoldDB" id="A0A7V2AUN4"/>
<accession>A0A7V2AUN4</accession>
<dbReference type="Gene3D" id="3.90.1200.10">
    <property type="match status" value="1"/>
</dbReference>
<dbReference type="PROSITE" id="PS50011">
    <property type="entry name" value="PROTEIN_KINASE_DOM"/>
    <property type="match status" value="1"/>
</dbReference>
<name>A0A7V2AUN4_UNCEI</name>
<protein>
    <submittedName>
        <fullName evidence="2">Aminoglycoside phosphotransferase</fullName>
    </submittedName>
</protein>
<dbReference type="EMBL" id="DSEC01000274">
    <property type="protein sequence ID" value="HER43587.1"/>
    <property type="molecule type" value="Genomic_DNA"/>
</dbReference>
<proteinExistence type="predicted"/>
<dbReference type="SUPFAM" id="SSF56112">
    <property type="entry name" value="Protein kinase-like (PK-like)"/>
    <property type="match status" value="1"/>
</dbReference>
<dbReference type="Proteomes" id="UP000886069">
    <property type="component" value="Unassembled WGS sequence"/>
</dbReference>
<comment type="caution">
    <text evidence="2">The sequence shown here is derived from an EMBL/GenBank/DDBJ whole genome shotgun (WGS) entry which is preliminary data.</text>
</comment>
<evidence type="ECO:0000259" key="1">
    <source>
        <dbReference type="PROSITE" id="PS50011"/>
    </source>
</evidence>
<dbReference type="InterPro" id="IPR000719">
    <property type="entry name" value="Prot_kinase_dom"/>
</dbReference>
<organism evidence="2">
    <name type="scientific">Eiseniibacteriota bacterium</name>
    <dbReference type="NCBI Taxonomy" id="2212470"/>
    <lineage>
        <taxon>Bacteria</taxon>
        <taxon>Candidatus Eiseniibacteriota</taxon>
    </lineage>
</organism>
<dbReference type="GO" id="GO:0005524">
    <property type="term" value="F:ATP binding"/>
    <property type="evidence" value="ECO:0007669"/>
    <property type="project" value="InterPro"/>
</dbReference>
<dbReference type="Pfam" id="PF01636">
    <property type="entry name" value="APH"/>
    <property type="match status" value="1"/>
</dbReference>
<feature type="non-terminal residue" evidence="2">
    <location>
        <position position="1"/>
    </location>
</feature>
<sequence>LSRQRPVFMHRDFQSRNILVREGKLRLIDFQTAHRGTGLYDAASLLRDPYHPLPSERSHLLAGELHGRLRDEGALPGIGPDEFREGFVLAGIQRDLQALAAFVKLGTVKGKKEFLDSIPAGLDLLEAGIDESGRFPSMKRMVAAVRERLEKGT</sequence>
<dbReference type="InterPro" id="IPR002575">
    <property type="entry name" value="Aminoglycoside_PTrfase"/>
</dbReference>
<feature type="domain" description="Protein kinase" evidence="1">
    <location>
        <begin position="1"/>
        <end position="153"/>
    </location>
</feature>
<gene>
    <name evidence="2" type="ORF">ENO08_03920</name>
</gene>
<dbReference type="InterPro" id="IPR011009">
    <property type="entry name" value="Kinase-like_dom_sf"/>
</dbReference>
<reference evidence="2" key="1">
    <citation type="journal article" date="2020" name="mSystems">
        <title>Genome- and Community-Level Interaction Insights into Carbon Utilization and Element Cycling Functions of Hydrothermarchaeota in Hydrothermal Sediment.</title>
        <authorList>
            <person name="Zhou Z."/>
            <person name="Liu Y."/>
            <person name="Xu W."/>
            <person name="Pan J."/>
            <person name="Luo Z.H."/>
            <person name="Li M."/>
        </authorList>
    </citation>
    <scope>NUCLEOTIDE SEQUENCE [LARGE SCALE GENOMIC DNA]</scope>
    <source>
        <strain evidence="2">SpSt-1233</strain>
    </source>
</reference>
<dbReference type="GO" id="GO:0004672">
    <property type="term" value="F:protein kinase activity"/>
    <property type="evidence" value="ECO:0007669"/>
    <property type="project" value="InterPro"/>
</dbReference>